<proteinExistence type="predicted"/>
<dbReference type="Proteomes" id="UP001157125">
    <property type="component" value="Unassembled WGS sequence"/>
</dbReference>
<evidence type="ECO:0000259" key="1">
    <source>
        <dbReference type="Pfam" id="PF17937"/>
    </source>
</evidence>
<name>A0ABQ6IIQ5_9MICO</name>
<dbReference type="RefSeq" id="WP_284328660.1">
    <property type="nucleotide sequence ID" value="NZ_BSUN01000001.1"/>
</dbReference>
<comment type="caution">
    <text evidence="2">The sequence shown here is derived from an EMBL/GenBank/DDBJ whole genome shotgun (WGS) entry which is preliminary data.</text>
</comment>
<reference evidence="3" key="1">
    <citation type="journal article" date="2019" name="Int. J. Syst. Evol. Microbiol.">
        <title>The Global Catalogue of Microorganisms (GCM) 10K type strain sequencing project: providing services to taxonomists for standard genome sequencing and annotation.</title>
        <authorList>
            <consortium name="The Broad Institute Genomics Platform"/>
            <consortium name="The Broad Institute Genome Sequencing Center for Infectious Disease"/>
            <person name="Wu L."/>
            <person name="Ma J."/>
        </authorList>
    </citation>
    <scope>NUCLEOTIDE SEQUENCE [LARGE SCALE GENOMIC DNA]</scope>
    <source>
        <strain evidence="3">NBRC 112299</strain>
    </source>
</reference>
<protein>
    <recommendedName>
        <fullName evidence="1">TetR transcriptional regulator CgmR-like C-terminal domain-containing protein</fullName>
    </recommendedName>
</protein>
<keyword evidence="3" id="KW-1185">Reference proteome</keyword>
<feature type="domain" description="TetR transcriptional regulator CgmR-like C-terminal" evidence="1">
    <location>
        <begin position="25"/>
        <end position="123"/>
    </location>
</feature>
<sequence>MRWSLYESFRRSVHDAVADGDDRPGKLLRAYVRVSMADARDAAGLRDSVALAAHVMGEPALQHIADADARRWREELADDGLPPRVVRLVVAASDGVSVAPLWGTSLAHEDIHALEEELLELTRLP</sequence>
<dbReference type="Gene3D" id="1.10.357.10">
    <property type="entry name" value="Tetracycline Repressor, domain 2"/>
    <property type="match status" value="1"/>
</dbReference>
<gene>
    <name evidence="2" type="ORF">GCM10025876_28070</name>
</gene>
<dbReference type="EMBL" id="BSUN01000001">
    <property type="protein sequence ID" value="GMA36603.1"/>
    <property type="molecule type" value="Genomic_DNA"/>
</dbReference>
<dbReference type="Pfam" id="PF17937">
    <property type="entry name" value="TetR_C_28"/>
    <property type="match status" value="1"/>
</dbReference>
<organism evidence="2 3">
    <name type="scientific">Demequina litorisediminis</name>
    <dbReference type="NCBI Taxonomy" id="1849022"/>
    <lineage>
        <taxon>Bacteria</taxon>
        <taxon>Bacillati</taxon>
        <taxon>Actinomycetota</taxon>
        <taxon>Actinomycetes</taxon>
        <taxon>Micrococcales</taxon>
        <taxon>Demequinaceae</taxon>
        <taxon>Demequina</taxon>
    </lineage>
</organism>
<evidence type="ECO:0000313" key="3">
    <source>
        <dbReference type="Proteomes" id="UP001157125"/>
    </source>
</evidence>
<accession>A0ABQ6IIQ5</accession>
<dbReference type="InterPro" id="IPR041479">
    <property type="entry name" value="TetR_CgmR_C"/>
</dbReference>
<evidence type="ECO:0000313" key="2">
    <source>
        <dbReference type="EMBL" id="GMA36603.1"/>
    </source>
</evidence>